<dbReference type="GO" id="GO:0005506">
    <property type="term" value="F:iron ion binding"/>
    <property type="evidence" value="ECO:0007669"/>
    <property type="project" value="InterPro"/>
</dbReference>
<dbReference type="PANTHER" id="PTHR46696:SF1">
    <property type="entry name" value="CYTOCHROME P450 YJIB-RELATED"/>
    <property type="match status" value="1"/>
</dbReference>
<dbReference type="InterPro" id="IPR001128">
    <property type="entry name" value="Cyt_P450"/>
</dbReference>
<dbReference type="GO" id="GO:0016705">
    <property type="term" value="F:oxidoreductase activity, acting on paired donors, with incorporation or reduction of molecular oxygen"/>
    <property type="evidence" value="ECO:0007669"/>
    <property type="project" value="InterPro"/>
</dbReference>
<protein>
    <submittedName>
        <fullName evidence="8">Cytochrome</fullName>
    </submittedName>
</protein>
<dbReference type="PRINTS" id="PR00359">
    <property type="entry name" value="BP450"/>
</dbReference>
<accession>A0A150PEP9</accession>
<evidence type="ECO:0000256" key="1">
    <source>
        <dbReference type="ARBA" id="ARBA00010617"/>
    </source>
</evidence>
<evidence type="ECO:0000256" key="4">
    <source>
        <dbReference type="ARBA" id="ARBA00023002"/>
    </source>
</evidence>
<dbReference type="InterPro" id="IPR017972">
    <property type="entry name" value="Cyt_P450_CS"/>
</dbReference>
<reference evidence="8 9" key="1">
    <citation type="submission" date="2014-02" db="EMBL/GenBank/DDBJ databases">
        <title>The small core and large imbalanced accessory genome model reveals a collaborative survival strategy of Sorangium cellulosum strains in nature.</title>
        <authorList>
            <person name="Han K."/>
            <person name="Peng R."/>
            <person name="Blom J."/>
            <person name="Li Y.-Z."/>
        </authorList>
    </citation>
    <scope>NUCLEOTIDE SEQUENCE [LARGE SCALE GENOMIC DNA]</scope>
    <source>
        <strain evidence="8 9">So0157-25</strain>
    </source>
</reference>
<dbReference type="InterPro" id="IPR002397">
    <property type="entry name" value="Cyt_P450_B"/>
</dbReference>
<dbReference type="Pfam" id="PF00067">
    <property type="entry name" value="p450"/>
    <property type="match status" value="1"/>
</dbReference>
<evidence type="ECO:0000256" key="3">
    <source>
        <dbReference type="ARBA" id="ARBA00022723"/>
    </source>
</evidence>
<dbReference type="Proteomes" id="UP000075420">
    <property type="component" value="Unassembled WGS sequence"/>
</dbReference>
<evidence type="ECO:0000256" key="2">
    <source>
        <dbReference type="ARBA" id="ARBA00022617"/>
    </source>
</evidence>
<comment type="caution">
    <text evidence="8">The sequence shown here is derived from an EMBL/GenBank/DDBJ whole genome shotgun (WGS) entry which is preliminary data.</text>
</comment>
<dbReference type="GO" id="GO:0020037">
    <property type="term" value="F:heme binding"/>
    <property type="evidence" value="ECO:0007669"/>
    <property type="project" value="InterPro"/>
</dbReference>
<dbReference type="GO" id="GO:0004497">
    <property type="term" value="F:monooxygenase activity"/>
    <property type="evidence" value="ECO:0007669"/>
    <property type="project" value="UniProtKB-KW"/>
</dbReference>
<proteinExistence type="inferred from homology"/>
<comment type="similarity">
    <text evidence="1 7">Belongs to the cytochrome P450 family.</text>
</comment>
<sequence length="408" mass="45432">MTQEISRPTVEFNPFAPGYTEDPYPVYARLREAPISYWAEGHGWIVSRQGEIQAILRDGRFTADRAAWAHASAFGVGSIPEIEEMNRYSLFSLPERDHARVRRLVSPALTPRAVERLRPRIQAIVDERLDALAGKSVIDVVHDFSEHIPVRVISEMLHIPKEHDAAFHRFADSAVKQLFMMLLSPEELERMVAGIREGTAMVGQVIDERRKRPIEGDMLTALIQAEEQGDRLSKGELVSLVSALLVGGSETTVHLIAFTVLNLLKRPEVLAELQRDPELMKGVIDEVLRFDNFGKLGTFRYATEDVELGGARIKKGEMVVLFFAAALRDAAAYPNPDQFDPRRDATGSVAFGGGAHYCIGANLARLEGQIAVGSLLRRFPDMKIESQPTFGPHPAIRKMDSFKVRLGA</sequence>
<evidence type="ECO:0000256" key="6">
    <source>
        <dbReference type="ARBA" id="ARBA00023033"/>
    </source>
</evidence>
<dbReference type="Gene3D" id="1.10.630.10">
    <property type="entry name" value="Cytochrome P450"/>
    <property type="match status" value="1"/>
</dbReference>
<dbReference type="PROSITE" id="PS00086">
    <property type="entry name" value="CYTOCHROME_P450"/>
    <property type="match status" value="1"/>
</dbReference>
<organism evidence="8 9">
    <name type="scientific">Sorangium cellulosum</name>
    <name type="common">Polyangium cellulosum</name>
    <dbReference type="NCBI Taxonomy" id="56"/>
    <lineage>
        <taxon>Bacteria</taxon>
        <taxon>Pseudomonadati</taxon>
        <taxon>Myxococcota</taxon>
        <taxon>Polyangia</taxon>
        <taxon>Polyangiales</taxon>
        <taxon>Polyangiaceae</taxon>
        <taxon>Sorangium</taxon>
    </lineage>
</organism>
<keyword evidence="3 7" id="KW-0479">Metal-binding</keyword>
<evidence type="ECO:0000256" key="7">
    <source>
        <dbReference type="RuleBase" id="RU000461"/>
    </source>
</evidence>
<dbReference type="PANTHER" id="PTHR46696">
    <property type="entry name" value="P450, PUTATIVE (EUROFUNG)-RELATED"/>
    <property type="match status" value="1"/>
</dbReference>
<keyword evidence="6 7" id="KW-0503">Monooxygenase</keyword>
<evidence type="ECO:0000256" key="5">
    <source>
        <dbReference type="ARBA" id="ARBA00023004"/>
    </source>
</evidence>
<dbReference type="AlphaFoldDB" id="A0A150PEP9"/>
<dbReference type="EMBL" id="JELY01001940">
    <property type="protein sequence ID" value="KYF54119.1"/>
    <property type="molecule type" value="Genomic_DNA"/>
</dbReference>
<name>A0A150PEP9_SORCE</name>
<dbReference type="InterPro" id="IPR036396">
    <property type="entry name" value="Cyt_P450_sf"/>
</dbReference>
<dbReference type="FunFam" id="1.10.630.10:FF:000018">
    <property type="entry name" value="Cytochrome P450 monooxygenase"/>
    <property type="match status" value="1"/>
</dbReference>
<dbReference type="SUPFAM" id="SSF48264">
    <property type="entry name" value="Cytochrome P450"/>
    <property type="match status" value="1"/>
</dbReference>
<evidence type="ECO:0000313" key="9">
    <source>
        <dbReference type="Proteomes" id="UP000075420"/>
    </source>
</evidence>
<keyword evidence="4 7" id="KW-0560">Oxidoreductase</keyword>
<gene>
    <name evidence="8" type="ORF">BE08_23630</name>
</gene>
<keyword evidence="5 7" id="KW-0408">Iron</keyword>
<evidence type="ECO:0000313" key="8">
    <source>
        <dbReference type="EMBL" id="KYF54119.1"/>
    </source>
</evidence>
<keyword evidence="2 7" id="KW-0349">Heme</keyword>
<dbReference type="PRINTS" id="PR00385">
    <property type="entry name" value="P450"/>
</dbReference>